<evidence type="ECO:0000313" key="3">
    <source>
        <dbReference type="Proteomes" id="UP000324800"/>
    </source>
</evidence>
<sequence length="97" mass="10883">MEENSGCERTEQGDTNDSYKDEWNRSSGRFDQERRLGNKFRSKISFSPPNGISTAQTIPSLRSNGESLLIQGNTVWNTALPNLLRRSTSNGSNEDTK</sequence>
<evidence type="ECO:0000313" key="2">
    <source>
        <dbReference type="EMBL" id="KAA6328458.1"/>
    </source>
</evidence>
<dbReference type="EMBL" id="SNRW01043318">
    <property type="protein sequence ID" value="KAA6328458.1"/>
    <property type="molecule type" value="Genomic_DNA"/>
</dbReference>
<gene>
    <name evidence="2" type="ORF">EZS28_053714</name>
</gene>
<organism evidence="2 3">
    <name type="scientific">Streblomastix strix</name>
    <dbReference type="NCBI Taxonomy" id="222440"/>
    <lineage>
        <taxon>Eukaryota</taxon>
        <taxon>Metamonada</taxon>
        <taxon>Preaxostyla</taxon>
        <taxon>Oxymonadida</taxon>
        <taxon>Streblomastigidae</taxon>
        <taxon>Streblomastix</taxon>
    </lineage>
</organism>
<reference evidence="2 3" key="1">
    <citation type="submission" date="2019-03" db="EMBL/GenBank/DDBJ databases">
        <title>Single cell metagenomics reveals metabolic interactions within the superorganism composed of flagellate Streblomastix strix and complex community of Bacteroidetes bacteria on its surface.</title>
        <authorList>
            <person name="Treitli S.C."/>
            <person name="Kolisko M."/>
            <person name="Husnik F."/>
            <person name="Keeling P."/>
            <person name="Hampl V."/>
        </authorList>
    </citation>
    <scope>NUCLEOTIDE SEQUENCE [LARGE SCALE GENOMIC DNA]</scope>
    <source>
        <strain evidence="2">ST1C</strain>
    </source>
</reference>
<feature type="compositionally biased region" description="Polar residues" evidence="1">
    <location>
        <begin position="44"/>
        <end position="58"/>
    </location>
</feature>
<feature type="compositionally biased region" description="Basic and acidic residues" evidence="1">
    <location>
        <begin position="1"/>
        <end position="36"/>
    </location>
</feature>
<evidence type="ECO:0000256" key="1">
    <source>
        <dbReference type="SAM" id="MobiDB-lite"/>
    </source>
</evidence>
<name>A0A5J4R4B0_9EUKA</name>
<comment type="caution">
    <text evidence="2">The sequence shown here is derived from an EMBL/GenBank/DDBJ whole genome shotgun (WGS) entry which is preliminary data.</text>
</comment>
<protein>
    <submittedName>
        <fullName evidence="2">Uncharacterized protein</fullName>
    </submittedName>
</protein>
<dbReference type="AlphaFoldDB" id="A0A5J4R4B0"/>
<dbReference type="Proteomes" id="UP000324800">
    <property type="component" value="Unassembled WGS sequence"/>
</dbReference>
<feature type="region of interest" description="Disordered" evidence="1">
    <location>
        <begin position="1"/>
        <end position="58"/>
    </location>
</feature>
<accession>A0A5J4R4B0</accession>
<proteinExistence type="predicted"/>